<evidence type="ECO:0000313" key="2">
    <source>
        <dbReference type="EMBL" id="SBP21546.1"/>
    </source>
</evidence>
<feature type="compositionally biased region" description="Polar residues" evidence="1">
    <location>
        <begin position="107"/>
        <end position="132"/>
    </location>
</feature>
<reference evidence="2" key="2">
    <citation type="submission" date="2016-06" db="EMBL/GenBank/DDBJ databases">
        <title>The genome of a short-lived fish provides insights into sex chromosome evolution and the genetic control of aging.</title>
        <authorList>
            <person name="Reichwald K."/>
            <person name="Felder M."/>
            <person name="Petzold A."/>
            <person name="Koch P."/>
            <person name="Groth M."/>
            <person name="Platzer M."/>
        </authorList>
    </citation>
    <scope>NUCLEOTIDE SEQUENCE</scope>
    <source>
        <tissue evidence="2">Brain</tissue>
    </source>
</reference>
<feature type="compositionally biased region" description="Low complexity" evidence="1">
    <location>
        <begin position="181"/>
        <end position="192"/>
    </location>
</feature>
<dbReference type="PANTHER" id="PTHR33480:SF5">
    <property type="entry name" value="SI:DKEY-51D8.9"/>
    <property type="match status" value="1"/>
</dbReference>
<feature type="compositionally biased region" description="Polar residues" evidence="1">
    <location>
        <begin position="158"/>
        <end position="171"/>
    </location>
</feature>
<reference evidence="2" key="1">
    <citation type="submission" date="2016-05" db="EMBL/GenBank/DDBJ databases">
        <authorList>
            <person name="Lavstsen T."/>
            <person name="Jespersen J.S."/>
        </authorList>
    </citation>
    <scope>NUCLEOTIDE SEQUENCE</scope>
    <source>
        <tissue evidence="2">Brain</tissue>
    </source>
</reference>
<name>A0A1A7XTZ5_9TELE</name>
<feature type="region of interest" description="Disordered" evidence="1">
    <location>
        <begin position="253"/>
        <end position="340"/>
    </location>
</feature>
<feature type="compositionally biased region" description="Polar residues" evidence="1">
    <location>
        <begin position="997"/>
        <end position="1013"/>
    </location>
</feature>
<feature type="region of interest" description="Disordered" evidence="1">
    <location>
        <begin position="1"/>
        <end position="20"/>
    </location>
</feature>
<dbReference type="EMBL" id="HADW01020146">
    <property type="protein sequence ID" value="SBP21546.1"/>
    <property type="molecule type" value="Transcribed_RNA"/>
</dbReference>
<dbReference type="AlphaFoldDB" id="A0A1A7XTZ5"/>
<dbReference type="PANTHER" id="PTHR33480">
    <property type="entry name" value="SET DOMAIN-CONTAINING PROTEIN-RELATED"/>
    <property type="match status" value="1"/>
</dbReference>
<feature type="compositionally biased region" description="Polar residues" evidence="1">
    <location>
        <begin position="1"/>
        <end position="16"/>
    </location>
</feature>
<feature type="compositionally biased region" description="Basic and acidic residues" evidence="1">
    <location>
        <begin position="265"/>
        <end position="279"/>
    </location>
</feature>
<feature type="compositionally biased region" description="Basic and acidic residues" evidence="1">
    <location>
        <begin position="1023"/>
        <end position="1039"/>
    </location>
</feature>
<feature type="non-terminal residue" evidence="2">
    <location>
        <position position="1"/>
    </location>
</feature>
<feature type="region of interest" description="Disordered" evidence="1">
    <location>
        <begin position="158"/>
        <end position="193"/>
    </location>
</feature>
<feature type="compositionally biased region" description="Polar residues" evidence="1">
    <location>
        <begin position="952"/>
        <end position="967"/>
    </location>
</feature>
<sequence length="1258" mass="141959">QNGWPTSSSQGVVNNPHTSSQHLSLHSLCDQTSFYTQRQASGQSCISSVNNNQNAALFKTSHLDTISSNTIFNSTPNPSSPHLMSFAQQVPHTSSMPVATRRGKTMPPSSLSQPNHRIQRLRSQNPPSLSANNSFEAFHTQLFGQGLPIRLPDQSFNMSSCEQSGNMSQATFGGHNRESSGESSNCFNSSTSQQPAQWMPLFHSEGAVNASFSAGPVNKAPSQENNREKRRSLILNRAQLLQELENINKLLESLPPEDSDDEEVQEKSLQEMAKDRSGSEEDDNSDYIPESDGNISECHSEDSVDSEGCDSDAPSYTNNTPTQQESGASEEEENTSPLKINCKEKKKKLEEIVVSPQAGKSCSGKKRNYCLFCSKAVTKMARHLTTFHCEQAEVAVAFQYPPRSIERKRIWDKLIKEGNFAHNMVVLKTGVGQLIVRRRRKTLAKAADFVHCVYCHGLFLRKDFWRHMRNCPEKGKEADEPPGRRKRISSHYVFQSKSCEDLSEGFKNVLGEMQYDDVTETVVEDRILLQFGEQMFSEYGDDVKNNQYIRQNLRRVARLLLEAQKSTPIQTLEDFFQPSNFKHVVSAVKSIAGYDPETKTFAFPSLAFGIGYNLQKVCSVVEHNAVNSGDAKAVEACKTFQSSYQKKWNKRISSCALKNIKESKRKNENNVPLAEDVKCLHHYMEKVNHAAEEKLKANVCRENYVALVKAVLARTIAFNQRKNKEVASISITAFRSRKKSDVLDDMDLSVSDLERTLCGFFSRVDIKGNCGRMLPVLLKPSFESAIELLISVREECGVPKDNPFVFARATLLSAYRGSDCFLIYLKECGAKNLATLRFVKTQQHSSTMLQLLHLSDDETKQIFGSNNQIQTLRQEGVMCDDTHLESEASHHKAQPKWDEAEVWAVEKHLERFIKEHKLPHKDDCVRCLEAEPDALRNRSWKGVKHYVRNRITALQRQSSSSKASLKTGNKRHLEGKQQTSVKSKRSKRQAATEHPSGISSSTIESGDFNQQQEPGEMGYNKTSDPKSDRSREKGLQHKAKLKWDEAEVRAVEKHLMRFITERRLPPKDDCVRCLEAEPLALRNRSWKGVKDYVRNRITALKRQSGSSKTSKKGSLGKPKEPQQNAVTSEPSNSQETITEHQNVDTSLSSQPANPGRQQKHGVTTKKTATPKSDEAKGVHQKAKHKWDEEEIRAVEEHLMQFITTQKVPQKDDCILCLENEPDALRNRSWKGIKDYVRNRITTLQRQSGSSMNSAKYYS</sequence>
<feature type="region of interest" description="Disordered" evidence="1">
    <location>
        <begin position="951"/>
        <end position="1039"/>
    </location>
</feature>
<feature type="compositionally biased region" description="Polar residues" evidence="1">
    <location>
        <begin position="314"/>
        <end position="327"/>
    </location>
</feature>
<accession>A0A1A7XTZ5</accession>
<feature type="region of interest" description="Disordered" evidence="1">
    <location>
        <begin position="1100"/>
        <end position="1184"/>
    </location>
</feature>
<organism evidence="2">
    <name type="scientific">Iconisemion striatum</name>
    <dbReference type="NCBI Taxonomy" id="60296"/>
    <lineage>
        <taxon>Eukaryota</taxon>
        <taxon>Metazoa</taxon>
        <taxon>Chordata</taxon>
        <taxon>Craniata</taxon>
        <taxon>Vertebrata</taxon>
        <taxon>Euteleostomi</taxon>
        <taxon>Actinopterygii</taxon>
        <taxon>Neopterygii</taxon>
        <taxon>Teleostei</taxon>
        <taxon>Neoteleostei</taxon>
        <taxon>Acanthomorphata</taxon>
        <taxon>Ovalentaria</taxon>
        <taxon>Atherinomorphae</taxon>
        <taxon>Cyprinodontiformes</taxon>
        <taxon>Nothobranchiidae</taxon>
        <taxon>Iconisemion</taxon>
    </lineage>
</organism>
<feature type="compositionally biased region" description="Low complexity" evidence="1">
    <location>
        <begin position="1104"/>
        <end position="1116"/>
    </location>
</feature>
<gene>
    <name evidence="2" type="primary">SI:DKEY-51D8.9</name>
</gene>
<feature type="compositionally biased region" description="Acidic residues" evidence="1">
    <location>
        <begin position="255"/>
        <end position="264"/>
    </location>
</feature>
<proteinExistence type="predicted"/>
<feature type="compositionally biased region" description="Polar residues" evidence="1">
    <location>
        <begin position="1143"/>
        <end position="1156"/>
    </location>
</feature>
<feature type="region of interest" description="Disordered" evidence="1">
    <location>
        <begin position="98"/>
        <end position="132"/>
    </location>
</feature>
<evidence type="ECO:0000256" key="1">
    <source>
        <dbReference type="SAM" id="MobiDB-lite"/>
    </source>
</evidence>
<protein>
    <submittedName>
        <fullName evidence="2">Si:dkey-51d8.9</fullName>
    </submittedName>
</protein>
<feature type="compositionally biased region" description="Polar residues" evidence="1">
    <location>
        <begin position="1121"/>
        <end position="1136"/>
    </location>
</feature>